<evidence type="ECO:0000256" key="5">
    <source>
        <dbReference type="ARBA" id="ARBA00023128"/>
    </source>
</evidence>
<dbReference type="InterPro" id="IPR011990">
    <property type="entry name" value="TPR-like_helical_dom_sf"/>
</dbReference>
<dbReference type="InterPro" id="IPR002885">
    <property type="entry name" value="PPR_rpt"/>
</dbReference>
<gene>
    <name evidence="8" type="ORF">CMV_024651</name>
</gene>
<protein>
    <recommendedName>
        <fullName evidence="10">Pentatricopeptide repeat-containing protein</fullName>
    </recommendedName>
</protein>
<keyword evidence="4" id="KW-0809">Transit peptide</keyword>
<accession>A0A8J4QMB0</accession>
<evidence type="ECO:0000256" key="6">
    <source>
        <dbReference type="PROSITE-ProRule" id="PRU00708"/>
    </source>
</evidence>
<comment type="subcellular location">
    <subcellularLocation>
        <location evidence="1">Mitochondrion</location>
    </subcellularLocation>
</comment>
<evidence type="ECO:0000256" key="2">
    <source>
        <dbReference type="ARBA" id="ARBA00007626"/>
    </source>
</evidence>
<dbReference type="Gene3D" id="1.25.40.10">
    <property type="entry name" value="Tetratricopeptide repeat domain"/>
    <property type="match status" value="3"/>
</dbReference>
<name>A0A8J4QMB0_9ROSI</name>
<dbReference type="Pfam" id="PF01535">
    <property type="entry name" value="PPR"/>
    <property type="match status" value="2"/>
</dbReference>
<dbReference type="SUPFAM" id="SSF48452">
    <property type="entry name" value="TPR-like"/>
    <property type="match status" value="1"/>
</dbReference>
<dbReference type="FunFam" id="1.25.40.10:FF:000385">
    <property type="entry name" value="Pentatricopeptide repeat-containing protein mitochondrial"/>
    <property type="match status" value="1"/>
</dbReference>
<dbReference type="AlphaFoldDB" id="A0A8J4QMB0"/>
<dbReference type="NCBIfam" id="TIGR00756">
    <property type="entry name" value="PPR"/>
    <property type="match status" value="2"/>
</dbReference>
<feature type="repeat" description="PPR" evidence="6">
    <location>
        <begin position="147"/>
        <end position="183"/>
    </location>
</feature>
<evidence type="ECO:0000256" key="4">
    <source>
        <dbReference type="ARBA" id="ARBA00022946"/>
    </source>
</evidence>
<dbReference type="Pfam" id="PF13041">
    <property type="entry name" value="PPR_2"/>
    <property type="match status" value="1"/>
</dbReference>
<evidence type="ECO:0000313" key="9">
    <source>
        <dbReference type="Proteomes" id="UP000737018"/>
    </source>
</evidence>
<organism evidence="8 9">
    <name type="scientific">Castanea mollissima</name>
    <name type="common">Chinese chestnut</name>
    <dbReference type="NCBI Taxonomy" id="60419"/>
    <lineage>
        <taxon>Eukaryota</taxon>
        <taxon>Viridiplantae</taxon>
        <taxon>Streptophyta</taxon>
        <taxon>Embryophyta</taxon>
        <taxon>Tracheophyta</taxon>
        <taxon>Spermatophyta</taxon>
        <taxon>Magnoliopsida</taxon>
        <taxon>eudicotyledons</taxon>
        <taxon>Gunneridae</taxon>
        <taxon>Pentapetalae</taxon>
        <taxon>rosids</taxon>
        <taxon>fabids</taxon>
        <taxon>Fagales</taxon>
        <taxon>Fagaceae</taxon>
        <taxon>Castanea</taxon>
    </lineage>
</organism>
<sequence>MKLPRITTTSLNLGTRFGLRSSQPQGQGISLYYSTAPTLTKPWDSLGRLYRRISPFGDPKVSIVPILDQWISEGHTVSKPPLLAIIKELRRFKRYTHALEVSVWMTDKRYFDVSFRDVAIRLDLIAKVHGIEEAEKYFNNIPIKLRGIEVYSALLNCYAYVRVRDVEKAEAVMQKMRDLGLDRTPLTFNVLLNLYYQTGNHKKLDALMHEMEEKGIKFDAFTYGIRLSAYAATSDVEGIDKVLQEMESNPENVLNWTIYAVAANGYKKAGIEEKALEMLKKAEGLVNSTRRSKAFEFLLTQYASIGKKDEVIRLWELYKKKEKIYNRGYISVLTSLLRLDDIESAEEIFEDWEARELTYDIRIPNFLIGYYCRKGLLEKAETLVNRVILKGEKPDAKSYNHLATGYILINQLEKAVEAMNEAISACRPRWKPRQENFAACLEYLKGKGDVEGAVEFLELLRTKDVISVDARDRLLKYINDSESSSHALNVLEEGGVAENGKTTEFLEPEEDSINYKPSSSNLDTDSENF</sequence>
<dbReference type="OrthoDB" id="1890565at2759"/>
<evidence type="ECO:0000313" key="8">
    <source>
        <dbReference type="EMBL" id="KAF3949479.1"/>
    </source>
</evidence>
<evidence type="ECO:0008006" key="10">
    <source>
        <dbReference type="Google" id="ProtNLM"/>
    </source>
</evidence>
<feature type="repeat" description="PPR" evidence="6">
    <location>
        <begin position="184"/>
        <end position="218"/>
    </location>
</feature>
<dbReference type="EMBL" id="JRKL02006057">
    <property type="protein sequence ID" value="KAF3949479.1"/>
    <property type="molecule type" value="Genomic_DNA"/>
</dbReference>
<dbReference type="Proteomes" id="UP000737018">
    <property type="component" value="Unassembled WGS sequence"/>
</dbReference>
<evidence type="ECO:0000256" key="3">
    <source>
        <dbReference type="ARBA" id="ARBA00022737"/>
    </source>
</evidence>
<comment type="caution">
    <text evidence="8">The sequence shown here is derived from an EMBL/GenBank/DDBJ whole genome shotgun (WGS) entry which is preliminary data.</text>
</comment>
<comment type="similarity">
    <text evidence="2">Belongs to the PPR family. P subfamily.</text>
</comment>
<evidence type="ECO:0000256" key="1">
    <source>
        <dbReference type="ARBA" id="ARBA00004173"/>
    </source>
</evidence>
<dbReference type="PANTHER" id="PTHR45717">
    <property type="entry name" value="OS12G0527900 PROTEIN"/>
    <property type="match status" value="1"/>
</dbReference>
<proteinExistence type="inferred from homology"/>
<dbReference type="GO" id="GO:0005739">
    <property type="term" value="C:mitochondrion"/>
    <property type="evidence" value="ECO:0007669"/>
    <property type="project" value="UniProtKB-SubCell"/>
</dbReference>
<keyword evidence="9" id="KW-1185">Reference proteome</keyword>
<reference evidence="8" key="1">
    <citation type="submission" date="2020-03" db="EMBL/GenBank/DDBJ databases">
        <title>Castanea mollissima Vanexum genome sequencing.</title>
        <authorList>
            <person name="Staton M."/>
        </authorList>
    </citation>
    <scope>NUCLEOTIDE SEQUENCE</scope>
    <source>
        <tissue evidence="8">Leaf</tissue>
    </source>
</reference>
<dbReference type="GO" id="GO:0003729">
    <property type="term" value="F:mRNA binding"/>
    <property type="evidence" value="ECO:0007669"/>
    <property type="project" value="UniProtKB-ARBA"/>
</dbReference>
<feature type="repeat" description="PPR" evidence="6">
    <location>
        <begin position="360"/>
        <end position="394"/>
    </location>
</feature>
<dbReference type="PANTHER" id="PTHR45717:SF28">
    <property type="entry name" value="PENTACOTRIPEPTIDE-REPEAT REGION OF PRORP DOMAIN-CONTAINING PROTEIN"/>
    <property type="match status" value="1"/>
</dbReference>
<feature type="region of interest" description="Disordered" evidence="7">
    <location>
        <begin position="498"/>
        <end position="529"/>
    </location>
</feature>
<keyword evidence="3" id="KW-0677">Repeat</keyword>
<keyword evidence="5" id="KW-0496">Mitochondrion</keyword>
<dbReference type="PROSITE" id="PS51375">
    <property type="entry name" value="PPR"/>
    <property type="match status" value="3"/>
</dbReference>
<evidence type="ECO:0000256" key="7">
    <source>
        <dbReference type="SAM" id="MobiDB-lite"/>
    </source>
</evidence>